<dbReference type="GO" id="GO:0006508">
    <property type="term" value="P:proteolysis"/>
    <property type="evidence" value="ECO:0007669"/>
    <property type="project" value="UniProtKB-KW"/>
</dbReference>
<evidence type="ECO:0000256" key="5">
    <source>
        <dbReference type="PROSITE-ProRule" id="PRU01240"/>
    </source>
</evidence>
<keyword evidence="3 5" id="KW-0378">Hydrolase</keyword>
<accession>A0AAW9S4C0</accession>
<evidence type="ECO:0000256" key="6">
    <source>
        <dbReference type="SAM" id="SignalP"/>
    </source>
</evidence>
<dbReference type="AlphaFoldDB" id="A0AAW9S4C0"/>
<dbReference type="Gene3D" id="3.40.50.200">
    <property type="entry name" value="Peptidase S8/S53 domain"/>
    <property type="match status" value="2"/>
</dbReference>
<evidence type="ECO:0000256" key="3">
    <source>
        <dbReference type="ARBA" id="ARBA00022801"/>
    </source>
</evidence>
<gene>
    <name evidence="8" type="ORF">AAG747_04825</name>
</gene>
<dbReference type="PRINTS" id="PR00723">
    <property type="entry name" value="SUBTILISIN"/>
</dbReference>
<dbReference type="InterPro" id="IPR022398">
    <property type="entry name" value="Peptidase_S8_His-AS"/>
</dbReference>
<dbReference type="InterPro" id="IPR034080">
    <property type="entry name" value="Protease_P7-like_dom"/>
</dbReference>
<dbReference type="PROSITE" id="PS00137">
    <property type="entry name" value="SUBTILASE_HIS"/>
    <property type="match status" value="1"/>
</dbReference>
<dbReference type="Pfam" id="PF00082">
    <property type="entry name" value="Peptidase_S8"/>
    <property type="match status" value="1"/>
</dbReference>
<feature type="domain" description="Peptidase S8/S53" evidence="7">
    <location>
        <begin position="65"/>
        <end position="483"/>
    </location>
</feature>
<dbReference type="PANTHER" id="PTHR43806">
    <property type="entry name" value="PEPTIDASE S8"/>
    <property type="match status" value="1"/>
</dbReference>
<dbReference type="InterPro" id="IPR000209">
    <property type="entry name" value="Peptidase_S8/S53_dom"/>
</dbReference>
<dbReference type="PROSITE" id="PS51892">
    <property type="entry name" value="SUBTILASE"/>
    <property type="match status" value="1"/>
</dbReference>
<keyword evidence="2 5" id="KW-0645">Protease</keyword>
<comment type="caution">
    <text evidence="8">The sequence shown here is derived from an EMBL/GenBank/DDBJ whole genome shotgun (WGS) entry which is preliminary data.</text>
</comment>
<reference evidence="8 9" key="1">
    <citation type="submission" date="2024-04" db="EMBL/GenBank/DDBJ databases">
        <title>Novel genus in family Flammeovirgaceae.</title>
        <authorList>
            <person name="Nguyen T.H."/>
            <person name="Vuong T.Q."/>
            <person name="Le H."/>
            <person name="Kim S.-G."/>
        </authorList>
    </citation>
    <scope>NUCLEOTIDE SEQUENCE [LARGE SCALE GENOMIC DNA]</scope>
    <source>
        <strain evidence="8 9">JCM 23209</strain>
    </source>
</reference>
<feature type="active site" description="Charge relay system" evidence="5">
    <location>
        <position position="443"/>
    </location>
</feature>
<dbReference type="GO" id="GO:0004252">
    <property type="term" value="F:serine-type endopeptidase activity"/>
    <property type="evidence" value="ECO:0007669"/>
    <property type="project" value="UniProtKB-UniRule"/>
</dbReference>
<keyword evidence="6" id="KW-0732">Signal</keyword>
<feature type="chain" id="PRO_5043398789" evidence="6">
    <location>
        <begin position="19"/>
        <end position="524"/>
    </location>
</feature>
<dbReference type="InterPro" id="IPR015500">
    <property type="entry name" value="Peptidase_S8_subtilisin-rel"/>
</dbReference>
<feature type="active site" description="Charge relay system" evidence="5">
    <location>
        <position position="274"/>
    </location>
</feature>
<name>A0AAW9S4C0_9BACT</name>
<dbReference type="SUPFAM" id="SSF52743">
    <property type="entry name" value="Subtilisin-like"/>
    <property type="match status" value="1"/>
</dbReference>
<sequence length="524" mass="58264">MKCIFNLSIFLFIFTVSAKGQNKTLDELNLKYLNWYNQDLARDRFAGTSVNKAYEQILNDSSQFGKTIIVAVIDGGVNIEHEDLKGRIWVNEDEIPGNNIDDDHNGYIDDIHGWNFIGNQNGENIHYENFEYTRIIKKNNKHDPSYIRAKKIHHSELAKKQEEKQKINRFQIAYERAKSIIKSETGISVHSAGDLALITTNTVQVFEAKKFLQGRYAAGLTEEGLQKMIKSNEEFTKYFLNTDFEARNLVGDNPEDLDDKFYGNPDVIGPEPEHGTSVAGVIAAIRGNAIGIDGIASQVKIMAIRSTPAGDERDKDVALSIYYAVDNGADIINMSFGKDFSPQKEFIDNAVKYAKEKGVLLIHASGNSGKNIDVEENYPNDRDLNGIEASNWLEVGASSMYLNTEIAAFFSNYGAKHVDIFAPGVNIISTDISNTYSMSDGTSLAAPVVSGIAALLLSRYPDLKPEEVIDILLSSALTFTKPKKVLVPSETRKKRKKTKFSALSKSGGIVNAYNALMEAEKRKK</sequence>
<feature type="active site" description="Charge relay system" evidence="5">
    <location>
        <position position="74"/>
    </location>
</feature>
<dbReference type="RefSeq" id="WP_346820004.1">
    <property type="nucleotide sequence ID" value="NZ_JBDKWZ010000002.1"/>
</dbReference>
<evidence type="ECO:0000313" key="8">
    <source>
        <dbReference type="EMBL" id="MEN7547219.1"/>
    </source>
</evidence>
<comment type="similarity">
    <text evidence="1 5">Belongs to the peptidase S8 family.</text>
</comment>
<evidence type="ECO:0000313" key="9">
    <source>
        <dbReference type="Proteomes" id="UP001403385"/>
    </source>
</evidence>
<dbReference type="PROSITE" id="PS00138">
    <property type="entry name" value="SUBTILASE_SER"/>
    <property type="match status" value="1"/>
</dbReference>
<evidence type="ECO:0000256" key="2">
    <source>
        <dbReference type="ARBA" id="ARBA00022670"/>
    </source>
</evidence>
<dbReference type="InterPro" id="IPR050131">
    <property type="entry name" value="Peptidase_S8_subtilisin-like"/>
</dbReference>
<dbReference type="InterPro" id="IPR036852">
    <property type="entry name" value="Peptidase_S8/S53_dom_sf"/>
</dbReference>
<dbReference type="Proteomes" id="UP001403385">
    <property type="component" value="Unassembled WGS sequence"/>
</dbReference>
<keyword evidence="4 5" id="KW-0720">Serine protease</keyword>
<dbReference type="CDD" id="cd07483">
    <property type="entry name" value="Peptidases_S8_Subtilisin_Novo-like"/>
    <property type="match status" value="1"/>
</dbReference>
<evidence type="ECO:0000256" key="1">
    <source>
        <dbReference type="ARBA" id="ARBA00011073"/>
    </source>
</evidence>
<dbReference type="InterPro" id="IPR023828">
    <property type="entry name" value="Peptidase_S8_Ser-AS"/>
</dbReference>
<protein>
    <submittedName>
        <fullName evidence="8">S8 family peptidase</fullName>
        <ecNumber evidence="8">3.4.-.-</ecNumber>
    </submittedName>
</protein>
<dbReference type="PANTHER" id="PTHR43806:SF11">
    <property type="entry name" value="CEREVISIN-RELATED"/>
    <property type="match status" value="1"/>
</dbReference>
<dbReference type="EMBL" id="JBDKWZ010000002">
    <property type="protein sequence ID" value="MEN7547219.1"/>
    <property type="molecule type" value="Genomic_DNA"/>
</dbReference>
<organism evidence="8 9">
    <name type="scientific">Rapidithrix thailandica</name>
    <dbReference type="NCBI Taxonomy" id="413964"/>
    <lineage>
        <taxon>Bacteria</taxon>
        <taxon>Pseudomonadati</taxon>
        <taxon>Bacteroidota</taxon>
        <taxon>Cytophagia</taxon>
        <taxon>Cytophagales</taxon>
        <taxon>Flammeovirgaceae</taxon>
        <taxon>Rapidithrix</taxon>
    </lineage>
</organism>
<proteinExistence type="inferred from homology"/>
<feature type="signal peptide" evidence="6">
    <location>
        <begin position="1"/>
        <end position="18"/>
    </location>
</feature>
<evidence type="ECO:0000256" key="4">
    <source>
        <dbReference type="ARBA" id="ARBA00022825"/>
    </source>
</evidence>
<dbReference type="EC" id="3.4.-.-" evidence="8"/>
<evidence type="ECO:0000259" key="7">
    <source>
        <dbReference type="Pfam" id="PF00082"/>
    </source>
</evidence>
<keyword evidence="9" id="KW-1185">Reference proteome</keyword>